<dbReference type="RefSeq" id="WP_203414190.1">
    <property type="nucleotide sequence ID" value="NZ_CP060244.1"/>
</dbReference>
<feature type="transmembrane region" description="Helical" evidence="8">
    <location>
        <begin position="138"/>
        <end position="157"/>
    </location>
</feature>
<evidence type="ECO:0000256" key="7">
    <source>
        <dbReference type="ARBA" id="ARBA00023136"/>
    </source>
</evidence>
<name>A0A7H1NPR3_9PROT</name>
<dbReference type="EC" id="2.4.2.43" evidence="10"/>
<gene>
    <name evidence="10" type="primary">arnT</name>
    <name evidence="10" type="ORF">JGUZn3_05260</name>
</gene>
<dbReference type="AlphaFoldDB" id="A0A7H1NPR3"/>
<feature type="transmembrane region" description="Helical" evidence="8">
    <location>
        <begin position="216"/>
        <end position="236"/>
    </location>
</feature>
<feature type="transmembrane region" description="Helical" evidence="8">
    <location>
        <begin position="172"/>
        <end position="195"/>
    </location>
</feature>
<evidence type="ECO:0000313" key="10">
    <source>
        <dbReference type="EMBL" id="QNT77773.1"/>
    </source>
</evidence>
<dbReference type="PANTHER" id="PTHR33908:SF3">
    <property type="entry name" value="UNDECAPRENYL PHOSPHATE-ALPHA-4-AMINO-4-DEOXY-L-ARABINOSE ARABINOSYL TRANSFERASE"/>
    <property type="match status" value="1"/>
</dbReference>
<feature type="transmembrane region" description="Helical" evidence="8">
    <location>
        <begin position="323"/>
        <end position="343"/>
    </location>
</feature>
<dbReference type="KEGG" id="ebla:JGUZn3_05260"/>
<evidence type="ECO:0000256" key="2">
    <source>
        <dbReference type="ARBA" id="ARBA00022475"/>
    </source>
</evidence>
<sequence>MHLASRLCVAIAIVVFFLFLPGRASLPPLDRDEARYMQATSQMVESGDWIDVRFQDKPRYLQPAGIYWLEALAVKAAGPRYERATWPYRIPSLLSACAAVLLTMWLGSALFGLPAGVLAAGLLATSVLLTAESRMATIDTTLLMFVLLAEAAILKAWQNNALPRLLPLRYAFLYWGAIGCGLMLKGPVILIPALGTPLALMIIERQKDWWRHLRPSWGWGLTVLIVIPWCLAIGILTHGDFYTHSLGTNFFGKVANGRESHGLPPGYHIAILSIGFWPASLFLAMALPFIWLNRYKAETRFLICWIVPHWLVFEAIATKLPHYVLPIYPALAILTASAFTHTQSWRWPKSLLGKILLGVYALIWLGTGLLLAIAGPYLLWKQEQLLSPAAIVIAVGALPLIILTLWFVWKKNIWRAVACALGSAAIIYIGLFLTVIPKLSTLWLSPRLAQMIEDIKPCPHPFLASVSYSEPSLVFLTEGKIHLLNIEDAVKALPAHQDCALILADKKDEGLLMETLKHQNLHATKRAIVKGVNYSNGKKLEIGFFQPAP</sequence>
<proteinExistence type="predicted"/>
<comment type="subcellular location">
    <subcellularLocation>
        <location evidence="1">Cell membrane</location>
        <topology evidence="1">Multi-pass membrane protein</topology>
    </subcellularLocation>
</comment>
<dbReference type="PANTHER" id="PTHR33908">
    <property type="entry name" value="MANNOSYLTRANSFERASE YKCB-RELATED"/>
    <property type="match status" value="1"/>
</dbReference>
<feature type="transmembrane region" description="Helical" evidence="8">
    <location>
        <begin position="267"/>
        <end position="292"/>
    </location>
</feature>
<evidence type="ECO:0000256" key="3">
    <source>
        <dbReference type="ARBA" id="ARBA00022676"/>
    </source>
</evidence>
<reference evidence="10 11" key="1">
    <citation type="submission" date="2020-08" db="EMBL/GenBank/DDBJ databases">
        <title>Complete genome sequence of Entomobacter blattae G55GP.</title>
        <authorList>
            <person name="Poehlein A."/>
            <person name="Guzman J."/>
            <person name="Daniel R."/>
            <person name="Vilcinskas A."/>
        </authorList>
    </citation>
    <scope>NUCLEOTIDE SEQUENCE [LARGE SCALE GENOMIC DNA]</scope>
    <source>
        <strain evidence="10 11">G55GP</strain>
    </source>
</reference>
<dbReference type="Proteomes" id="UP000516349">
    <property type="component" value="Chromosome"/>
</dbReference>
<keyword evidence="6 8" id="KW-1133">Transmembrane helix</keyword>
<keyword evidence="3 10" id="KW-0328">Glycosyltransferase</keyword>
<feature type="domain" description="Glycosyltransferase RgtA/B/C/D-like" evidence="9">
    <location>
        <begin position="67"/>
        <end position="229"/>
    </location>
</feature>
<dbReference type="GO" id="GO:0103015">
    <property type="term" value="F:4-amino-4-deoxy-L-arabinose transferase activity"/>
    <property type="evidence" value="ECO:0007669"/>
    <property type="project" value="UniProtKB-EC"/>
</dbReference>
<evidence type="ECO:0000313" key="11">
    <source>
        <dbReference type="Proteomes" id="UP000516349"/>
    </source>
</evidence>
<evidence type="ECO:0000259" key="9">
    <source>
        <dbReference type="Pfam" id="PF13231"/>
    </source>
</evidence>
<evidence type="ECO:0000256" key="8">
    <source>
        <dbReference type="SAM" id="Phobius"/>
    </source>
</evidence>
<feature type="transmembrane region" description="Helical" evidence="8">
    <location>
        <begin position="299"/>
        <end position="317"/>
    </location>
</feature>
<evidence type="ECO:0000256" key="6">
    <source>
        <dbReference type="ARBA" id="ARBA00022989"/>
    </source>
</evidence>
<dbReference type="GO" id="GO:0009103">
    <property type="term" value="P:lipopolysaccharide biosynthetic process"/>
    <property type="evidence" value="ECO:0007669"/>
    <property type="project" value="TreeGrafter"/>
</dbReference>
<protein>
    <submittedName>
        <fullName evidence="10">Undecaprenyl phosphate-alpha-4-amino-4-deoxy-L-arabinose arabinosyl transferase</fullName>
        <ecNumber evidence="10">2.4.2.43</ecNumber>
    </submittedName>
</protein>
<feature type="transmembrane region" description="Helical" evidence="8">
    <location>
        <begin position="355"/>
        <end position="379"/>
    </location>
</feature>
<keyword evidence="5 8" id="KW-0812">Transmembrane</keyword>
<dbReference type="GO" id="GO:0005886">
    <property type="term" value="C:plasma membrane"/>
    <property type="evidence" value="ECO:0007669"/>
    <property type="project" value="UniProtKB-SubCell"/>
</dbReference>
<evidence type="ECO:0000256" key="4">
    <source>
        <dbReference type="ARBA" id="ARBA00022679"/>
    </source>
</evidence>
<dbReference type="EMBL" id="CP060244">
    <property type="protein sequence ID" value="QNT77773.1"/>
    <property type="molecule type" value="Genomic_DNA"/>
</dbReference>
<dbReference type="GO" id="GO:0006493">
    <property type="term" value="P:protein O-linked glycosylation"/>
    <property type="evidence" value="ECO:0007669"/>
    <property type="project" value="InterPro"/>
</dbReference>
<keyword evidence="7 8" id="KW-0472">Membrane</keyword>
<keyword evidence="2" id="KW-1003">Cell membrane</keyword>
<organism evidence="10 11">
    <name type="scientific">Entomobacter blattae</name>
    <dbReference type="NCBI Taxonomy" id="2762277"/>
    <lineage>
        <taxon>Bacteria</taxon>
        <taxon>Pseudomonadati</taxon>
        <taxon>Pseudomonadota</taxon>
        <taxon>Alphaproteobacteria</taxon>
        <taxon>Acetobacterales</taxon>
        <taxon>Acetobacteraceae</taxon>
        <taxon>Entomobacter</taxon>
    </lineage>
</organism>
<accession>A0A7H1NPR3</accession>
<evidence type="ECO:0000256" key="5">
    <source>
        <dbReference type="ARBA" id="ARBA00022692"/>
    </source>
</evidence>
<dbReference type="Pfam" id="PF13231">
    <property type="entry name" value="PMT_2"/>
    <property type="match status" value="1"/>
</dbReference>
<keyword evidence="4 10" id="KW-0808">Transferase</keyword>
<feature type="transmembrane region" description="Helical" evidence="8">
    <location>
        <begin position="385"/>
        <end position="409"/>
    </location>
</feature>
<evidence type="ECO:0000256" key="1">
    <source>
        <dbReference type="ARBA" id="ARBA00004651"/>
    </source>
</evidence>
<dbReference type="InterPro" id="IPR050297">
    <property type="entry name" value="LipidA_mod_glycosyltrf_83"/>
</dbReference>
<feature type="transmembrane region" description="Helical" evidence="8">
    <location>
        <begin position="416"/>
        <end position="436"/>
    </location>
</feature>
<dbReference type="GO" id="GO:0000030">
    <property type="term" value="F:mannosyltransferase activity"/>
    <property type="evidence" value="ECO:0007669"/>
    <property type="project" value="InterPro"/>
</dbReference>
<keyword evidence="11" id="KW-1185">Reference proteome</keyword>
<dbReference type="GO" id="GO:0010041">
    <property type="term" value="P:response to iron(III) ion"/>
    <property type="evidence" value="ECO:0007669"/>
    <property type="project" value="TreeGrafter"/>
</dbReference>
<dbReference type="InterPro" id="IPR038731">
    <property type="entry name" value="RgtA/B/C-like"/>
</dbReference>